<dbReference type="InterPro" id="IPR000569">
    <property type="entry name" value="HECT_dom"/>
</dbReference>
<proteinExistence type="predicted"/>
<evidence type="ECO:0000256" key="2">
    <source>
        <dbReference type="ARBA" id="ARBA00012485"/>
    </source>
</evidence>
<keyword evidence="3" id="KW-0808">Transferase</keyword>
<dbReference type="Proteomes" id="UP000789901">
    <property type="component" value="Unassembled WGS sequence"/>
</dbReference>
<sequence>LGCILGKALYEEILVDMAFTSFFLSKWLGEQSYLHDLLSVNSELYQGLVYIKNYKEDVESDLILNFTIVDN</sequence>
<feature type="non-terminal residue" evidence="7">
    <location>
        <position position="1"/>
    </location>
</feature>
<evidence type="ECO:0000256" key="4">
    <source>
        <dbReference type="ARBA" id="ARBA00022786"/>
    </source>
</evidence>
<organism evidence="7 8">
    <name type="scientific">Gigaspora margarita</name>
    <dbReference type="NCBI Taxonomy" id="4874"/>
    <lineage>
        <taxon>Eukaryota</taxon>
        <taxon>Fungi</taxon>
        <taxon>Fungi incertae sedis</taxon>
        <taxon>Mucoromycota</taxon>
        <taxon>Glomeromycotina</taxon>
        <taxon>Glomeromycetes</taxon>
        <taxon>Diversisporales</taxon>
        <taxon>Gigasporaceae</taxon>
        <taxon>Gigaspora</taxon>
    </lineage>
</organism>
<evidence type="ECO:0000256" key="1">
    <source>
        <dbReference type="ARBA" id="ARBA00000885"/>
    </source>
</evidence>
<keyword evidence="8" id="KW-1185">Reference proteome</keyword>
<dbReference type="PANTHER" id="PTHR45700:SF2">
    <property type="entry name" value="UBIQUITIN-PROTEIN LIGASE E3C"/>
    <property type="match status" value="1"/>
</dbReference>
<dbReference type="EC" id="2.3.2.26" evidence="2"/>
<reference evidence="7 8" key="1">
    <citation type="submission" date="2021-06" db="EMBL/GenBank/DDBJ databases">
        <authorList>
            <person name="Kallberg Y."/>
            <person name="Tangrot J."/>
            <person name="Rosling A."/>
        </authorList>
    </citation>
    <scope>NUCLEOTIDE SEQUENCE [LARGE SCALE GENOMIC DNA]</scope>
    <source>
        <strain evidence="7 8">120-4 pot B 10/14</strain>
    </source>
</reference>
<evidence type="ECO:0000256" key="5">
    <source>
        <dbReference type="PROSITE-ProRule" id="PRU00104"/>
    </source>
</evidence>
<dbReference type="PROSITE" id="PS50237">
    <property type="entry name" value="HECT"/>
    <property type="match status" value="1"/>
</dbReference>
<accession>A0ABN7X750</accession>
<evidence type="ECO:0000313" key="8">
    <source>
        <dbReference type="Proteomes" id="UP000789901"/>
    </source>
</evidence>
<evidence type="ECO:0000259" key="6">
    <source>
        <dbReference type="PROSITE" id="PS50237"/>
    </source>
</evidence>
<comment type="caution">
    <text evidence="5">Lacks conserved residue(s) required for the propagation of feature annotation.</text>
</comment>
<name>A0ABN7X750_GIGMA</name>
<dbReference type="Gene3D" id="3.30.2160.10">
    <property type="entry name" value="Hect, E3 ligase catalytic domain"/>
    <property type="match status" value="1"/>
</dbReference>
<protein>
    <recommendedName>
        <fullName evidence="2">HECT-type E3 ubiquitin transferase</fullName>
        <ecNumber evidence="2">2.3.2.26</ecNumber>
    </recommendedName>
</protein>
<dbReference type="EMBL" id="CAJVQB010097831">
    <property type="protein sequence ID" value="CAG8849760.1"/>
    <property type="molecule type" value="Genomic_DNA"/>
</dbReference>
<keyword evidence="4 5" id="KW-0833">Ubl conjugation pathway</keyword>
<dbReference type="Pfam" id="PF00632">
    <property type="entry name" value="HECT"/>
    <property type="match status" value="1"/>
</dbReference>
<dbReference type="PANTHER" id="PTHR45700">
    <property type="entry name" value="UBIQUITIN-PROTEIN LIGASE E3C"/>
    <property type="match status" value="1"/>
</dbReference>
<feature type="domain" description="HECT" evidence="6">
    <location>
        <begin position="1"/>
        <end position="71"/>
    </location>
</feature>
<comment type="catalytic activity">
    <reaction evidence="1">
        <text>S-ubiquitinyl-[E2 ubiquitin-conjugating enzyme]-L-cysteine + [acceptor protein]-L-lysine = [E2 ubiquitin-conjugating enzyme]-L-cysteine + N(6)-ubiquitinyl-[acceptor protein]-L-lysine.</text>
        <dbReference type="EC" id="2.3.2.26"/>
    </reaction>
</comment>
<dbReference type="InterPro" id="IPR044611">
    <property type="entry name" value="E3A/B/C-like"/>
</dbReference>
<evidence type="ECO:0000256" key="3">
    <source>
        <dbReference type="ARBA" id="ARBA00022679"/>
    </source>
</evidence>
<gene>
    <name evidence="7" type="ORF">GMARGA_LOCUS39869</name>
</gene>
<feature type="non-terminal residue" evidence="7">
    <location>
        <position position="71"/>
    </location>
</feature>
<dbReference type="SUPFAM" id="SSF56204">
    <property type="entry name" value="Hect, E3 ligase catalytic domain"/>
    <property type="match status" value="1"/>
</dbReference>
<comment type="caution">
    <text evidence="7">The sequence shown here is derived from an EMBL/GenBank/DDBJ whole genome shotgun (WGS) entry which is preliminary data.</text>
</comment>
<dbReference type="Gene3D" id="3.90.1750.10">
    <property type="entry name" value="Hect, E3 ligase catalytic domains"/>
    <property type="match status" value="1"/>
</dbReference>
<evidence type="ECO:0000313" key="7">
    <source>
        <dbReference type="EMBL" id="CAG8849760.1"/>
    </source>
</evidence>
<dbReference type="InterPro" id="IPR035983">
    <property type="entry name" value="Hect_E3_ubiquitin_ligase"/>
</dbReference>